<evidence type="ECO:0000313" key="3">
    <source>
        <dbReference type="Proteomes" id="UP000317289"/>
    </source>
</evidence>
<sequence length="177" mass="20872">MNRNYFILAIVVLLTCCKSKEIASNNDFYIENDSINLYAFIGEKISLEEFDPNENNADRIEIDSLTGEKIIHKKIVMDNAFKAKYKVIKNVFNKLKTDTITFVVYDHYGRPKFEKYQNVLLYISKNANEKSFYHQKYLFDIVIKNSNEKWTGTKGQNLKKLFKEKQNGVLKERKVFN</sequence>
<dbReference type="AlphaFoldDB" id="A0A521DFR5"/>
<organism evidence="2 3">
    <name type="scientific">Flavobacterium resistens</name>
    <dbReference type="NCBI Taxonomy" id="443612"/>
    <lineage>
        <taxon>Bacteria</taxon>
        <taxon>Pseudomonadati</taxon>
        <taxon>Bacteroidota</taxon>
        <taxon>Flavobacteriia</taxon>
        <taxon>Flavobacteriales</taxon>
        <taxon>Flavobacteriaceae</taxon>
        <taxon>Flavobacterium</taxon>
    </lineage>
</organism>
<reference evidence="2 3" key="1">
    <citation type="submission" date="2017-05" db="EMBL/GenBank/DDBJ databases">
        <authorList>
            <person name="Varghese N."/>
            <person name="Submissions S."/>
        </authorList>
    </citation>
    <scope>NUCLEOTIDE SEQUENCE [LARGE SCALE GENOMIC DNA]</scope>
    <source>
        <strain evidence="2 3">DSM 19382</strain>
    </source>
</reference>
<dbReference type="EMBL" id="WKKG01000006">
    <property type="protein sequence ID" value="MRX68887.1"/>
    <property type="molecule type" value="Genomic_DNA"/>
</dbReference>
<name>A0A521DFR5_9FLAO</name>
<protein>
    <submittedName>
        <fullName evidence="2">Uncharacterized protein</fullName>
    </submittedName>
</protein>
<evidence type="ECO:0000313" key="4">
    <source>
        <dbReference type="Proteomes" id="UP000468990"/>
    </source>
</evidence>
<proteinExistence type="predicted"/>
<dbReference type="OrthoDB" id="6023725at2"/>
<dbReference type="Proteomes" id="UP000317289">
    <property type="component" value="Unassembled WGS sequence"/>
</dbReference>
<evidence type="ECO:0000313" key="1">
    <source>
        <dbReference type="EMBL" id="MRX68887.1"/>
    </source>
</evidence>
<dbReference type="EMBL" id="FXTA01000003">
    <property type="protein sequence ID" value="SMO69971.1"/>
    <property type="molecule type" value="Genomic_DNA"/>
</dbReference>
<keyword evidence="4" id="KW-1185">Reference proteome</keyword>
<gene>
    <name evidence="1" type="ORF">GJU42_13035</name>
    <name evidence="2" type="ORF">SAMN06265349_103176</name>
</gene>
<dbReference type="RefSeq" id="WP_142450873.1">
    <property type="nucleotide sequence ID" value="NZ_FXTA01000003.1"/>
</dbReference>
<accession>A0A521DFR5</accession>
<dbReference type="Proteomes" id="UP000468990">
    <property type="component" value="Unassembled WGS sequence"/>
</dbReference>
<reference evidence="1 4" key="2">
    <citation type="submission" date="2019-11" db="EMBL/GenBank/DDBJ databases">
        <title>Flavobacterium resistens genome.</title>
        <authorList>
            <person name="Wilson V.M."/>
            <person name="Newman J.D."/>
        </authorList>
    </citation>
    <scope>NUCLEOTIDE SEQUENCE [LARGE SCALE GENOMIC DNA]</scope>
    <source>
        <strain evidence="1 4">DSM 19382</strain>
    </source>
</reference>
<evidence type="ECO:0000313" key="2">
    <source>
        <dbReference type="EMBL" id="SMO69971.1"/>
    </source>
</evidence>